<comment type="caution">
    <text evidence="1">The sequence shown here is derived from an EMBL/GenBank/DDBJ whole genome shotgun (WGS) entry which is preliminary data.</text>
</comment>
<accession>A0A7C4W055</accession>
<dbReference type="AlphaFoldDB" id="A0A7C4W055"/>
<dbReference type="EMBL" id="DSUH01000384">
    <property type="protein sequence ID" value="HGU34514.1"/>
    <property type="molecule type" value="Genomic_DNA"/>
</dbReference>
<organism evidence="1">
    <name type="scientific">Desulfatirhabdium butyrativorans</name>
    <dbReference type="NCBI Taxonomy" id="340467"/>
    <lineage>
        <taxon>Bacteria</taxon>
        <taxon>Pseudomonadati</taxon>
        <taxon>Thermodesulfobacteriota</taxon>
        <taxon>Desulfobacteria</taxon>
        <taxon>Desulfobacterales</taxon>
        <taxon>Desulfatirhabdiaceae</taxon>
        <taxon>Desulfatirhabdium</taxon>
    </lineage>
</organism>
<proteinExistence type="predicted"/>
<protein>
    <submittedName>
        <fullName evidence="1">Uncharacterized protein</fullName>
    </submittedName>
</protein>
<reference evidence="1" key="1">
    <citation type="journal article" date="2020" name="mSystems">
        <title>Genome- and Community-Level Interaction Insights into Carbon Utilization and Element Cycling Functions of Hydrothermarchaeota in Hydrothermal Sediment.</title>
        <authorList>
            <person name="Zhou Z."/>
            <person name="Liu Y."/>
            <person name="Xu W."/>
            <person name="Pan J."/>
            <person name="Luo Z.H."/>
            <person name="Li M."/>
        </authorList>
    </citation>
    <scope>NUCLEOTIDE SEQUENCE [LARGE SCALE GENOMIC DNA]</scope>
    <source>
        <strain evidence="1">SpSt-477</strain>
    </source>
</reference>
<gene>
    <name evidence="1" type="ORF">ENS29_16960</name>
</gene>
<evidence type="ECO:0000313" key="1">
    <source>
        <dbReference type="EMBL" id="HGU34514.1"/>
    </source>
</evidence>
<name>A0A7C4W055_9BACT</name>
<sequence length="139" mass="17001">MANIISLNGRIRKKQAEEEQQTIRRKAFALRQAYRCRRCSSICEKCGLEIDENELMKPRTDHDHEVAIPYRFCEPCLEEYLDFIHRLQGKGKQQYYWRNDEWLETWRRWIDYQASMDRYIKTREFVRLVDEMQRGASSE</sequence>